<dbReference type="Proteomes" id="UP000663823">
    <property type="component" value="Unassembled WGS sequence"/>
</dbReference>
<evidence type="ECO:0000313" key="3">
    <source>
        <dbReference type="EMBL" id="CAF0837508.1"/>
    </source>
</evidence>
<sequence length="370" mass="43455">MENLISNPSVLETFSDEVFFEIFDRLSPIDLYQTFHGLNNRFNTILNDSRMCFRDNISSLNLKEFHSYIENILPKIIDRLVSFTFGTYDTDEYQQVSLFLHTYSIDLSLFKHLRTLVIIKITISDISIIQLALIHLSHLVNIRLSVDSNDVERLSVVNISNNFFIGPRLKYVKMNMCSRTTFNNVNKISNIKQLSIVWCQLQELTHLLQYTPDLYTLKATISGLNDIKEWTEKICGNFTKNYSLRLNSLKLVIDSIPFDHLLLFLHELTQLRSLWLLLNHYEYVNAEKWQNIFQSSLSKVDQLDLTIALMKPFLPEQLLIFSTPYEACEKFNTKFWLDKGWCAKLDEYDHCIRLIVSNNLMPIIKKAKRE</sequence>
<dbReference type="EMBL" id="CAJOAX010004348">
    <property type="protein sequence ID" value="CAF3901839.1"/>
    <property type="molecule type" value="Genomic_DNA"/>
</dbReference>
<evidence type="ECO:0000313" key="4">
    <source>
        <dbReference type="EMBL" id="CAF3656785.1"/>
    </source>
</evidence>
<dbReference type="OrthoDB" id="10003062at2759"/>
<evidence type="ECO:0000313" key="5">
    <source>
        <dbReference type="EMBL" id="CAF3901839.1"/>
    </source>
</evidence>
<evidence type="ECO:0000313" key="6">
    <source>
        <dbReference type="Proteomes" id="UP000663882"/>
    </source>
</evidence>
<dbReference type="AlphaFoldDB" id="A0A813RG89"/>
<dbReference type="EMBL" id="CAJNOO010000067">
    <property type="protein sequence ID" value="CAF0781733.1"/>
    <property type="molecule type" value="Genomic_DNA"/>
</dbReference>
<gene>
    <name evidence="4" type="ORF">JBS370_LOCUS6670</name>
    <name evidence="5" type="ORF">OTI717_LOCUS23828</name>
    <name evidence="2" type="ORF">RFH988_LOCUS2940</name>
    <name evidence="3" type="ORF">ZHD862_LOCUS4201</name>
</gene>
<dbReference type="Proteomes" id="UP000663882">
    <property type="component" value="Unassembled WGS sequence"/>
</dbReference>
<reference evidence="2" key="1">
    <citation type="submission" date="2021-02" db="EMBL/GenBank/DDBJ databases">
        <authorList>
            <person name="Nowell W R."/>
        </authorList>
    </citation>
    <scope>NUCLEOTIDE SEQUENCE</scope>
</reference>
<proteinExistence type="predicted"/>
<feature type="domain" description="F-box" evidence="1">
    <location>
        <begin position="8"/>
        <end position="56"/>
    </location>
</feature>
<dbReference type="Proteomes" id="UP000663864">
    <property type="component" value="Unassembled WGS sequence"/>
</dbReference>
<name>A0A813RG89_9BILA</name>
<evidence type="ECO:0000313" key="2">
    <source>
        <dbReference type="EMBL" id="CAF0781733.1"/>
    </source>
</evidence>
<dbReference type="SUPFAM" id="SSF52047">
    <property type="entry name" value="RNI-like"/>
    <property type="match status" value="1"/>
</dbReference>
<dbReference type="PROSITE" id="PS50181">
    <property type="entry name" value="FBOX"/>
    <property type="match status" value="1"/>
</dbReference>
<accession>A0A813RG89</accession>
<dbReference type="EMBL" id="CAJNOT010000099">
    <property type="protein sequence ID" value="CAF0837508.1"/>
    <property type="molecule type" value="Genomic_DNA"/>
</dbReference>
<comment type="caution">
    <text evidence="2">The sequence shown here is derived from an EMBL/GenBank/DDBJ whole genome shotgun (WGS) entry which is preliminary data.</text>
</comment>
<organism evidence="2 6">
    <name type="scientific">Rotaria sordida</name>
    <dbReference type="NCBI Taxonomy" id="392033"/>
    <lineage>
        <taxon>Eukaryota</taxon>
        <taxon>Metazoa</taxon>
        <taxon>Spiralia</taxon>
        <taxon>Gnathifera</taxon>
        <taxon>Rotifera</taxon>
        <taxon>Eurotatoria</taxon>
        <taxon>Bdelloidea</taxon>
        <taxon>Philodinida</taxon>
        <taxon>Philodinidae</taxon>
        <taxon>Rotaria</taxon>
    </lineage>
</organism>
<dbReference type="Proteomes" id="UP000663836">
    <property type="component" value="Unassembled WGS sequence"/>
</dbReference>
<protein>
    <recommendedName>
        <fullName evidence="1">F-box domain-containing protein</fullName>
    </recommendedName>
</protein>
<dbReference type="EMBL" id="CAJOBD010000376">
    <property type="protein sequence ID" value="CAF3656785.1"/>
    <property type="molecule type" value="Genomic_DNA"/>
</dbReference>
<evidence type="ECO:0000259" key="1">
    <source>
        <dbReference type="PROSITE" id="PS50181"/>
    </source>
</evidence>
<dbReference type="InterPro" id="IPR001810">
    <property type="entry name" value="F-box_dom"/>
</dbReference>